<comment type="caution">
    <text evidence="1">The sequence shown here is derived from an EMBL/GenBank/DDBJ whole genome shotgun (WGS) entry which is preliminary data.</text>
</comment>
<accession>A0A850N8T0</accession>
<reference evidence="1 2" key="1">
    <citation type="submission" date="2020-01" db="EMBL/GenBank/DDBJ databases">
        <title>Draft Genome Analysis of Muricauda sp. HICW Isolated from coastal seawater of PR China.</title>
        <authorList>
            <person name="Chen M.-X."/>
        </authorList>
    </citation>
    <scope>NUCLEOTIDE SEQUENCE [LARGE SCALE GENOMIC DNA]</scope>
    <source>
        <strain evidence="1 2">HICW</strain>
    </source>
</reference>
<dbReference type="Proteomes" id="UP000558089">
    <property type="component" value="Unassembled WGS sequence"/>
</dbReference>
<keyword evidence="2" id="KW-1185">Reference proteome</keyword>
<evidence type="ECO:0000313" key="1">
    <source>
        <dbReference type="EMBL" id="NVN16953.1"/>
    </source>
</evidence>
<protein>
    <submittedName>
        <fullName evidence="1">Uncharacterized protein</fullName>
    </submittedName>
</protein>
<sequence length="61" mass="7034">MFLKDSPKSKYDTLTPSLLKKISKKEESLDERVIEQETNAEEIADIISKKLLNLIEKKVTL</sequence>
<proteinExistence type="predicted"/>
<evidence type="ECO:0000313" key="2">
    <source>
        <dbReference type="Proteomes" id="UP000558089"/>
    </source>
</evidence>
<dbReference type="AlphaFoldDB" id="A0A850N8T0"/>
<gene>
    <name evidence="1" type="ORF">GUA46_01260</name>
</gene>
<dbReference type="RefSeq" id="WP_176618979.1">
    <property type="nucleotide sequence ID" value="NZ_WYET01000001.1"/>
</dbReference>
<dbReference type="EMBL" id="WYET01000001">
    <property type="protein sequence ID" value="NVN16953.1"/>
    <property type="molecule type" value="Genomic_DNA"/>
</dbReference>
<name>A0A850N8T0_9FLAO</name>
<organism evidence="1 2">
    <name type="scientific">Flagellimonas chongwuensis</name>
    <dbReference type="NCBI Taxonomy" id="2697365"/>
    <lineage>
        <taxon>Bacteria</taxon>
        <taxon>Pseudomonadati</taxon>
        <taxon>Bacteroidota</taxon>
        <taxon>Flavobacteriia</taxon>
        <taxon>Flavobacteriales</taxon>
        <taxon>Flavobacteriaceae</taxon>
        <taxon>Flagellimonas</taxon>
    </lineage>
</organism>